<keyword evidence="1" id="KW-0812">Transmembrane</keyword>
<feature type="transmembrane region" description="Helical" evidence="1">
    <location>
        <begin position="37"/>
        <end position="56"/>
    </location>
</feature>
<evidence type="ECO:0000313" key="2">
    <source>
        <dbReference type="EMBL" id="MBE9607954.1"/>
    </source>
</evidence>
<feature type="transmembrane region" description="Helical" evidence="1">
    <location>
        <begin position="12"/>
        <end position="30"/>
    </location>
</feature>
<name>A0A8J7K9D8_9NEIS</name>
<organism evidence="2 3">
    <name type="scientific">Chitinilyticum piscinae</name>
    <dbReference type="NCBI Taxonomy" id="2866724"/>
    <lineage>
        <taxon>Bacteria</taxon>
        <taxon>Pseudomonadati</taxon>
        <taxon>Pseudomonadota</taxon>
        <taxon>Betaproteobacteria</taxon>
        <taxon>Neisseriales</taxon>
        <taxon>Chitinibacteraceae</taxon>
        <taxon>Chitinilyticum</taxon>
    </lineage>
</organism>
<keyword evidence="3" id="KW-1185">Reference proteome</keyword>
<proteinExistence type="predicted"/>
<evidence type="ECO:0000313" key="3">
    <source>
        <dbReference type="Proteomes" id="UP000604481"/>
    </source>
</evidence>
<sequence>MVSYRTTQSPAWWLFGAGLLAAALWGLPLIEGGPEHNFFGVFWYTMLAAGLFFWALPTEQICDGQSLIRRTRLLGLLALWQRTTPLAPFTRITLEQEPNLFRRDSVWVMVLGDGEDAPRFAFAQFPATPRGSGRAQALAADLARVTGLRLTDAGGSQ</sequence>
<dbReference type="AlphaFoldDB" id="A0A8J7K9D8"/>
<accession>A0A8J7K9D8</accession>
<dbReference type="RefSeq" id="WP_194114461.1">
    <property type="nucleotide sequence ID" value="NZ_JADFUA010000001.1"/>
</dbReference>
<dbReference type="Proteomes" id="UP000604481">
    <property type="component" value="Unassembled WGS sequence"/>
</dbReference>
<keyword evidence="1" id="KW-1133">Transmembrane helix</keyword>
<protein>
    <recommendedName>
        <fullName evidence="4">PH domain-containing protein</fullName>
    </recommendedName>
</protein>
<dbReference type="EMBL" id="JADFUA010000001">
    <property type="protein sequence ID" value="MBE9607954.1"/>
    <property type="molecule type" value="Genomic_DNA"/>
</dbReference>
<comment type="caution">
    <text evidence="2">The sequence shown here is derived from an EMBL/GenBank/DDBJ whole genome shotgun (WGS) entry which is preliminary data.</text>
</comment>
<evidence type="ECO:0000256" key="1">
    <source>
        <dbReference type="SAM" id="Phobius"/>
    </source>
</evidence>
<keyword evidence="1" id="KW-0472">Membrane</keyword>
<reference evidence="2 3" key="1">
    <citation type="submission" date="2020-10" db="EMBL/GenBank/DDBJ databases">
        <title>The genome sequence of Chitinilyticum litopenaei 4Y14.</title>
        <authorList>
            <person name="Liu Y."/>
        </authorList>
    </citation>
    <scope>NUCLEOTIDE SEQUENCE [LARGE SCALE GENOMIC DNA]</scope>
    <source>
        <strain evidence="2 3">4Y14</strain>
    </source>
</reference>
<evidence type="ECO:0008006" key="4">
    <source>
        <dbReference type="Google" id="ProtNLM"/>
    </source>
</evidence>
<gene>
    <name evidence="2" type="ORF">INR99_01205</name>
</gene>